<feature type="compositionally biased region" description="Low complexity" evidence="1">
    <location>
        <begin position="528"/>
        <end position="549"/>
    </location>
</feature>
<feature type="compositionally biased region" description="Basic residues" evidence="1">
    <location>
        <begin position="1910"/>
        <end position="1923"/>
    </location>
</feature>
<feature type="compositionally biased region" description="Polar residues" evidence="1">
    <location>
        <begin position="952"/>
        <end position="963"/>
    </location>
</feature>
<feature type="compositionally biased region" description="Basic and acidic residues" evidence="1">
    <location>
        <begin position="318"/>
        <end position="336"/>
    </location>
</feature>
<feature type="compositionally biased region" description="Acidic residues" evidence="1">
    <location>
        <begin position="1671"/>
        <end position="1686"/>
    </location>
</feature>
<feature type="compositionally biased region" description="Low complexity" evidence="1">
    <location>
        <begin position="732"/>
        <end position="744"/>
    </location>
</feature>
<feature type="compositionally biased region" description="Polar residues" evidence="1">
    <location>
        <begin position="1117"/>
        <end position="1128"/>
    </location>
</feature>
<dbReference type="OrthoDB" id="333905at2759"/>
<feature type="compositionally biased region" description="Basic residues" evidence="1">
    <location>
        <begin position="1523"/>
        <end position="1534"/>
    </location>
</feature>
<evidence type="ECO:0000313" key="3">
    <source>
        <dbReference type="EMBL" id="PHJ16516.1"/>
    </source>
</evidence>
<feature type="region of interest" description="Disordered" evidence="1">
    <location>
        <begin position="196"/>
        <end position="222"/>
    </location>
</feature>
<feature type="compositionally biased region" description="Polar residues" evidence="1">
    <location>
        <begin position="972"/>
        <end position="993"/>
    </location>
</feature>
<dbReference type="Gene3D" id="3.30.530.20">
    <property type="match status" value="1"/>
</dbReference>
<dbReference type="PROSITE" id="PS50848">
    <property type="entry name" value="START"/>
    <property type="match status" value="1"/>
</dbReference>
<feature type="compositionally biased region" description="Basic and acidic residues" evidence="1">
    <location>
        <begin position="1610"/>
        <end position="1641"/>
    </location>
</feature>
<feature type="compositionally biased region" description="Polar residues" evidence="1">
    <location>
        <begin position="1595"/>
        <end position="1605"/>
    </location>
</feature>
<feature type="domain" description="START" evidence="2">
    <location>
        <begin position="1768"/>
        <end position="2019"/>
    </location>
</feature>
<dbReference type="GO" id="GO:0008289">
    <property type="term" value="F:lipid binding"/>
    <property type="evidence" value="ECO:0007669"/>
    <property type="project" value="InterPro"/>
</dbReference>
<feature type="region of interest" description="Disordered" evidence="1">
    <location>
        <begin position="292"/>
        <end position="361"/>
    </location>
</feature>
<dbReference type="Proteomes" id="UP000221165">
    <property type="component" value="Unassembled WGS sequence"/>
</dbReference>
<comment type="caution">
    <text evidence="3">The sequence shown here is derived from an EMBL/GenBank/DDBJ whole genome shotgun (WGS) entry which is preliminary data.</text>
</comment>
<feature type="compositionally biased region" description="Low complexity" evidence="1">
    <location>
        <begin position="1412"/>
        <end position="1435"/>
    </location>
</feature>
<feature type="compositionally biased region" description="Basic residues" evidence="1">
    <location>
        <begin position="931"/>
        <end position="944"/>
    </location>
</feature>
<feature type="region of interest" description="Disordered" evidence="1">
    <location>
        <begin position="20"/>
        <end position="39"/>
    </location>
</feature>
<feature type="compositionally biased region" description="Polar residues" evidence="1">
    <location>
        <begin position="292"/>
        <end position="305"/>
    </location>
</feature>
<feature type="compositionally biased region" description="Low complexity" evidence="1">
    <location>
        <begin position="1377"/>
        <end position="1404"/>
    </location>
</feature>
<dbReference type="PANTHER" id="PTHR19308:SF14">
    <property type="entry name" value="START DOMAIN-CONTAINING PROTEIN"/>
    <property type="match status" value="1"/>
</dbReference>
<dbReference type="GO" id="GO:0005737">
    <property type="term" value="C:cytoplasm"/>
    <property type="evidence" value="ECO:0007669"/>
    <property type="project" value="UniProtKB-ARBA"/>
</dbReference>
<feature type="compositionally biased region" description="Basic and acidic residues" evidence="1">
    <location>
        <begin position="404"/>
        <end position="415"/>
    </location>
</feature>
<feature type="region of interest" description="Disordered" evidence="1">
    <location>
        <begin position="686"/>
        <end position="750"/>
    </location>
</feature>
<feature type="compositionally biased region" description="Acidic residues" evidence="1">
    <location>
        <begin position="570"/>
        <end position="584"/>
    </location>
</feature>
<feature type="region of interest" description="Disordered" evidence="1">
    <location>
        <begin position="1845"/>
        <end position="1928"/>
    </location>
</feature>
<feature type="compositionally biased region" description="Polar residues" evidence="1">
    <location>
        <begin position="1847"/>
        <end position="1859"/>
    </location>
</feature>
<feature type="region of interest" description="Disordered" evidence="1">
    <location>
        <begin position="95"/>
        <end position="125"/>
    </location>
</feature>
<dbReference type="InterPro" id="IPR002913">
    <property type="entry name" value="START_lipid-bd_dom"/>
</dbReference>
<feature type="compositionally biased region" description="Basic and acidic residues" evidence="1">
    <location>
        <begin position="1896"/>
        <end position="1909"/>
    </location>
</feature>
<feature type="compositionally biased region" description="Polar residues" evidence="1">
    <location>
        <begin position="867"/>
        <end position="892"/>
    </location>
</feature>
<dbReference type="InterPro" id="IPR051213">
    <property type="entry name" value="START_lipid_transfer"/>
</dbReference>
<gene>
    <name evidence="3" type="ORF">CSUI_009671</name>
</gene>
<sequence length="2059" mass="229486">MACTSSNVFRERPVEECCGRVSSGRERRRTSRDDGNGGRMFTKITTAKIASIFHSENEVAVCHSQQQYNSEGMEGGEASSFETVQGQLSEGELDTSLVNKTPPFSSSSSHPSPPTPSRPSSFRGVVSRPDWLPRAPLRDELPVPPSFLKEEMRARSASSGSCFTHSPSPLCHPSFSTEKRVSHNPKNLAYMNSLHAEDKQPSARQKKTDSPVPPVKQEKSSSPEIDNLLCCSFSSSRPTPVLEHPSEESRARMTLDASSTHPHSQLGLEVFRSSRNSEGGGGGLLATNTICHQASPSSCSPADSTQMRRRSTLCHPMDSSRGHHDHAPHDQGEASHGDVYTPDDGSAVGATVDASPPQPIYMRKTLHNSDLSHPLPFQGHLVHSSPAACTQSHSVGGGVLAPDSDPRRPEEEEKGPSFSHSSCISYSCPHPPLLSVPDLPATSISKTHGLSSLSFSPAAPPVSPSPFPSSKDHESIYWCHYPKGEREETEADEGRRKRCDLSSLQSGRHQDINHPQSTGLPNRHSTRSSPSSSPLLPVEVSSPSFSSSLGIGGESREISSSFLRRRSSERDDDDIENQMQDDLDVPNSYPASRGQFSSKERKKRFLNEARQNNSFSFPEAAGTSPRDSVMPVGGQPRDRGREVEEEFIQGQDGQEEGRIRMTKEEEEFLEIKRKFTREFDREGYVQKTSYVFDTSTGTATSEDQRRDHQEHQDGGSHAQRYPPHHSHPPNPSSSSSSAAASSSSHSHRRHSRWLRLFASRLICLGPREGKESFYRRDKTSSRQSGGRRRSVSQRIERGFHKISTRRSDEGGEKKAASYRKRFEESMKGDKDIGDISIGDRRNEREEEEEDGRIRYEDGKHTSVFVAQKSSPVFSSTHGNQKSTGVHSSSASYPFSPRFFRPHLSSSRDQEEGGHQVESEPHANTNDVDSTKKKRRRHRFRRHLRGGGGEGKNQFTGSTSANQTHHSHPVVCTANSRSVFPSPSPLVYSSSRQSPEAWCSFSSSSMRADMSREEDEGKKSLEESAERELYCKEERRDSVASATSSSRGGGGRLRRLRSKRHKDKKSKEERKVDVHHFTSGPRTPEDPSRSGENDYKLSRPNDEDRKEKISSQHDRIEGQQQIARNSSISPGKEKEEENGGKVTSNDENRNTDGDNDENKRRDSFYSIQDLSEPNYGELSFSRTDTPPVTSDEREQKENLSGSHHSVPSEVPQPYREASSVHTPGKREHSPQASSLEKISCRLDKHPARRSPAVEKCGESPYSHLDSKVHRSPSPPQRTSPQGTPQNHDAYHPTFPPSVGVFIDPSPETHAEEGEENQDEDVYLSLQGDGGVESLLDSMLAIRQERQRTGSTTSSALFPKRLQQKDEDLLRVHQEGEKSLSSVMAPSSSEVLSSVSAVHSPSSGSSMKTERKTSNASTSLRSPSSSESVSSRQAAAAGDSVSPDMESPAGGSLQGTKDKKAGDDSRELNTQVEREVKETSLSTRNTKDHADLSEPDEEDEEEEDEDQEEDSEDEEDEIEDGKGKIISRRRSHHHRRNEQEDNFFSQLDLSSEDLVEYVLKALEERRMAFNSRQHQAVLLQHTKKQSKKASWMRDFSRSSSKQVSGKNLSAPARDREEEKERQRSKGGERRRQEERKQRGKEGEETLTSQLSKSEKGLFAFSSDHQEKQGERMIEEEEDEVGTEDDDEGWDRQRDLLDLAEFLLDASVVCMARELVIGGEEGGKEPGQAPSRHSLRKSTPSSSKSGEFPRVYDKDGLSVWKKEFGAGRVLIRASFILPVTPEQYSTFASDSRLRATWDANLGGHYTLETLAQNTDVCRVLIKRIATVYPRDVVTLRARRNWCLPQARYSEPSSASQQSNWHSQVAGEGREEGEARQGTSDFESEDRDQEEGKKKKKSSGKGEREASADDSARKERRRTRQRKRRVRERLSQKEEEERMVFASCSCSIEHPDAPEQSDHVRMDIRVSAYIASPLVTPFGVWSEVTLFSEGDPKGWIPAVVSKALAVKILPSTVEKMAVNMLKHYNIHWDGPTATGYATRRLAAYSKECREAPKLFCGCRGGVI</sequence>
<feature type="region of interest" description="Disordered" evidence="1">
    <location>
        <begin position="377"/>
        <end position="421"/>
    </location>
</feature>
<dbReference type="EMBL" id="MIGC01005855">
    <property type="protein sequence ID" value="PHJ16516.1"/>
    <property type="molecule type" value="Genomic_DNA"/>
</dbReference>
<feature type="compositionally biased region" description="Basic and acidic residues" evidence="1">
    <location>
        <begin position="702"/>
        <end position="714"/>
    </location>
</feature>
<evidence type="ECO:0000256" key="1">
    <source>
        <dbReference type="SAM" id="MobiDB-lite"/>
    </source>
</evidence>
<feature type="compositionally biased region" description="Basic and acidic residues" evidence="1">
    <location>
        <begin position="1082"/>
        <end position="1116"/>
    </location>
</feature>
<feature type="compositionally biased region" description="Basic and acidic residues" evidence="1">
    <location>
        <begin position="196"/>
        <end position="209"/>
    </location>
</feature>
<accession>A0A2C6KJH6</accession>
<feature type="region of interest" description="Disordered" evidence="1">
    <location>
        <begin position="486"/>
        <end position="662"/>
    </location>
</feature>
<feature type="compositionally biased region" description="Basic and acidic residues" evidence="1">
    <location>
        <begin position="1130"/>
        <end position="1162"/>
    </location>
</feature>
<feature type="region of interest" description="Disordered" evidence="1">
    <location>
        <begin position="1577"/>
        <end position="1686"/>
    </location>
</feature>
<name>A0A2C6KJH6_9APIC</name>
<feature type="compositionally biased region" description="Basic residues" evidence="1">
    <location>
        <begin position="1051"/>
        <end position="1063"/>
    </location>
</feature>
<evidence type="ECO:0000313" key="4">
    <source>
        <dbReference type="Proteomes" id="UP000221165"/>
    </source>
</evidence>
<feature type="region of interest" description="Disordered" evidence="1">
    <location>
        <begin position="771"/>
        <end position="1547"/>
    </location>
</feature>
<dbReference type="PANTHER" id="PTHR19308">
    <property type="entry name" value="PHOSPHATIDYLCHOLINE TRANSFER PROTEIN"/>
    <property type="match status" value="1"/>
</dbReference>
<feature type="compositionally biased region" description="Acidic residues" evidence="1">
    <location>
        <begin position="1491"/>
        <end position="1517"/>
    </location>
</feature>
<feature type="region of interest" description="Disordered" evidence="1">
    <location>
        <begin position="447"/>
        <end position="472"/>
    </location>
</feature>
<evidence type="ECO:0000259" key="2">
    <source>
        <dbReference type="PROSITE" id="PS50848"/>
    </source>
</evidence>
<organism evidence="3 4">
    <name type="scientific">Cystoisospora suis</name>
    <dbReference type="NCBI Taxonomy" id="483139"/>
    <lineage>
        <taxon>Eukaryota</taxon>
        <taxon>Sar</taxon>
        <taxon>Alveolata</taxon>
        <taxon>Apicomplexa</taxon>
        <taxon>Conoidasida</taxon>
        <taxon>Coccidia</taxon>
        <taxon>Eucoccidiorida</taxon>
        <taxon>Eimeriorina</taxon>
        <taxon>Sarcocystidae</taxon>
        <taxon>Cystoisospora</taxon>
    </lineage>
</organism>
<dbReference type="RefSeq" id="XP_067918244.1">
    <property type="nucleotide sequence ID" value="XM_068069783.1"/>
</dbReference>
<feature type="compositionally biased region" description="Acidic residues" evidence="1">
    <location>
        <begin position="1311"/>
        <end position="1320"/>
    </location>
</feature>
<dbReference type="SUPFAM" id="SSF55961">
    <property type="entry name" value="Bet v1-like"/>
    <property type="match status" value="1"/>
</dbReference>
<reference evidence="3 4" key="1">
    <citation type="journal article" date="2017" name="Int. J. Parasitol.">
        <title>The genome of the protozoan parasite Cystoisospora suis and a reverse vaccinology approach to identify vaccine candidates.</title>
        <authorList>
            <person name="Palmieri N."/>
            <person name="Shrestha A."/>
            <person name="Ruttkowski B."/>
            <person name="Beck T."/>
            <person name="Vogl C."/>
            <person name="Tomley F."/>
            <person name="Blake D.P."/>
            <person name="Joachim A."/>
        </authorList>
    </citation>
    <scope>NUCLEOTIDE SEQUENCE [LARGE SCALE GENOMIC DNA]</scope>
    <source>
        <strain evidence="3 4">Wien I</strain>
    </source>
</reference>
<feature type="compositionally biased region" description="Basic and acidic residues" evidence="1">
    <location>
        <begin position="1237"/>
        <end position="1256"/>
    </location>
</feature>
<feature type="compositionally biased region" description="Polar residues" evidence="1">
    <location>
        <begin position="502"/>
        <end position="520"/>
    </location>
</feature>
<feature type="region of interest" description="Disordered" evidence="1">
    <location>
        <begin position="1717"/>
        <end position="1745"/>
    </location>
</feature>
<dbReference type="InterPro" id="IPR023393">
    <property type="entry name" value="START-like_dom_sf"/>
</dbReference>
<feature type="compositionally biased region" description="Basic and acidic residues" evidence="1">
    <location>
        <begin position="771"/>
        <end position="780"/>
    </location>
</feature>
<feature type="compositionally biased region" description="Basic and acidic residues" evidence="1">
    <location>
        <begin position="851"/>
        <end position="860"/>
    </location>
</feature>
<protein>
    <submittedName>
        <fullName evidence="3">Start domain-containing protein</fullName>
    </submittedName>
</protein>
<feature type="compositionally biased region" description="Basic and acidic residues" evidence="1">
    <location>
        <begin position="1454"/>
        <end position="1476"/>
    </location>
</feature>
<feature type="compositionally biased region" description="Basic and acidic residues" evidence="1">
    <location>
        <begin position="794"/>
        <end position="844"/>
    </location>
</feature>
<dbReference type="VEuPathDB" id="ToxoDB:CSUI_009671"/>
<feature type="compositionally biased region" description="Basic and acidic residues" evidence="1">
    <location>
        <begin position="905"/>
        <end position="920"/>
    </location>
</feature>
<feature type="compositionally biased region" description="Basic and acidic residues" evidence="1">
    <location>
        <begin position="1008"/>
        <end position="1037"/>
    </location>
</feature>
<feature type="compositionally biased region" description="Polar residues" evidence="1">
    <location>
        <begin position="686"/>
        <end position="701"/>
    </location>
</feature>
<feature type="compositionally biased region" description="Pro residues" evidence="1">
    <location>
        <begin position="458"/>
        <end position="467"/>
    </location>
</feature>
<feature type="compositionally biased region" description="Low complexity" evidence="1">
    <location>
        <begin position="101"/>
        <end position="110"/>
    </location>
</feature>
<dbReference type="GeneID" id="94432994"/>
<proteinExistence type="predicted"/>
<feature type="compositionally biased region" description="Basic and acidic residues" evidence="1">
    <location>
        <begin position="1661"/>
        <end position="1670"/>
    </location>
</feature>
<feature type="compositionally biased region" description="Basic and acidic residues" evidence="1">
    <location>
        <begin position="1361"/>
        <end position="1376"/>
    </location>
</feature>
<feature type="compositionally biased region" description="Basic and acidic residues" evidence="1">
    <location>
        <begin position="1064"/>
        <end position="1075"/>
    </location>
</feature>
<keyword evidence="4" id="KW-1185">Reference proteome</keyword>